<reference evidence="1 2" key="1">
    <citation type="journal article" date="2019" name="Emerg. Microbes Infect.">
        <title>Comprehensive subspecies identification of 175 nontuberculous mycobacteria species based on 7547 genomic profiles.</title>
        <authorList>
            <person name="Matsumoto Y."/>
            <person name="Kinjo T."/>
            <person name="Motooka D."/>
            <person name="Nabeya D."/>
            <person name="Jung N."/>
            <person name="Uechi K."/>
            <person name="Horii T."/>
            <person name="Iida T."/>
            <person name="Fujita J."/>
            <person name="Nakamura S."/>
        </authorList>
    </citation>
    <scope>NUCLEOTIDE SEQUENCE [LARGE SCALE GENOMIC DNA]</scope>
    <source>
        <strain evidence="1 2">JCM 12687</strain>
    </source>
</reference>
<keyword evidence="2" id="KW-1185">Reference proteome</keyword>
<proteinExistence type="predicted"/>
<sequence>MPCPVKLRDEGAEGSPDMALEGRAFGAVEAGMGSHCPAVVAAAATGRAGTDSCYLLPALPEGAGSPADTGPAAFDCASAAATR</sequence>
<accession>A0ABM7KGN8</accession>
<organism evidence="1 2">
    <name type="scientific">Mycobacterium branderi</name>
    <dbReference type="NCBI Taxonomy" id="43348"/>
    <lineage>
        <taxon>Bacteria</taxon>
        <taxon>Bacillati</taxon>
        <taxon>Actinomycetota</taxon>
        <taxon>Actinomycetes</taxon>
        <taxon>Mycobacteriales</taxon>
        <taxon>Mycobacteriaceae</taxon>
        <taxon>Mycobacterium</taxon>
    </lineage>
</organism>
<evidence type="ECO:0000313" key="2">
    <source>
        <dbReference type="Proteomes" id="UP000467379"/>
    </source>
</evidence>
<name>A0ABM7KGN8_9MYCO</name>
<evidence type="ECO:0000313" key="1">
    <source>
        <dbReference type="EMBL" id="BBZ10134.1"/>
    </source>
</evidence>
<protein>
    <submittedName>
        <fullName evidence="1">Uncharacterized protein</fullName>
    </submittedName>
</protein>
<dbReference type="Proteomes" id="UP000467379">
    <property type="component" value="Chromosome"/>
</dbReference>
<dbReference type="EMBL" id="AP022606">
    <property type="protein sequence ID" value="BBZ10134.1"/>
    <property type="molecule type" value="Genomic_DNA"/>
</dbReference>
<gene>
    <name evidence="1" type="ORF">MBRA_03290</name>
</gene>